<dbReference type="NCBIfam" id="TIGR01083">
    <property type="entry name" value="nth"/>
    <property type="match status" value="1"/>
</dbReference>
<sequence>MTRAERAKHVDRRLAELYPETPIPLDHRDPYTLLVAVLLSAQCTDARVNTVTPALFALADTPEKMALVPVEKIKEIIRPCGLSPRKSQAIRDLSVILVEQHGGEVPASFEALEALPGVGHKTASVVMAQAFGVPAFPVDTHIHRLAKRWKLTEGKNVEQTERDLKKLFPRERWNVLHLQIIFYGRGHCTARGCDGRSCLLCGELFPPKLKGTRVAPGCPLRNDVP</sequence>
<evidence type="ECO:0000256" key="10">
    <source>
        <dbReference type="HAMAP-Rule" id="MF_00942"/>
    </source>
</evidence>
<dbReference type="Proteomes" id="UP001165653">
    <property type="component" value="Unassembled WGS sequence"/>
</dbReference>
<keyword evidence="7" id="KW-0411">Iron-sulfur</keyword>
<keyword evidence="13" id="KW-1185">Reference proteome</keyword>
<keyword evidence="10" id="KW-0238">DNA-binding</keyword>
<evidence type="ECO:0000256" key="6">
    <source>
        <dbReference type="ARBA" id="ARBA00023004"/>
    </source>
</evidence>
<evidence type="ECO:0000256" key="2">
    <source>
        <dbReference type="ARBA" id="ARBA00022485"/>
    </source>
</evidence>
<comment type="function">
    <text evidence="10">DNA repair enzyme that has both DNA N-glycosylase activity and AP-lyase activity. The DNA N-glycosylase activity releases various damaged pyrimidines from DNA by cleaving the N-glycosidic bond, leaving an AP (apurinic/apyrimidinic) site. The AP-lyase activity cleaves the phosphodiester bond 3' to the AP site by a beta-elimination, leaving a 3'-terminal unsaturated sugar and a product with a terminal 5'-phosphate.</text>
</comment>
<accession>A0ABT3FYA5</accession>
<reference evidence="12" key="1">
    <citation type="submission" date="2022-10" db="EMBL/GenBank/DDBJ databases">
        <title>Luteolibacter sp. GHJ8, whole genome shotgun sequencing project.</title>
        <authorList>
            <person name="Zhao G."/>
            <person name="Shen L."/>
        </authorList>
    </citation>
    <scope>NUCLEOTIDE SEQUENCE</scope>
    <source>
        <strain evidence="12">GHJ8</strain>
    </source>
</reference>
<evidence type="ECO:0000256" key="3">
    <source>
        <dbReference type="ARBA" id="ARBA00022723"/>
    </source>
</evidence>
<comment type="caution">
    <text evidence="12">The sequence shown here is derived from an EMBL/GenBank/DDBJ whole genome shotgun (WGS) entry which is preliminary data.</text>
</comment>
<evidence type="ECO:0000259" key="11">
    <source>
        <dbReference type="SMART" id="SM00478"/>
    </source>
</evidence>
<evidence type="ECO:0000256" key="5">
    <source>
        <dbReference type="ARBA" id="ARBA00022801"/>
    </source>
</evidence>
<keyword evidence="9 10" id="KW-0326">Glycosidase</keyword>
<keyword evidence="8 10" id="KW-0234">DNA repair</keyword>
<name>A0ABT3FYA5_9BACT</name>
<comment type="similarity">
    <text evidence="1 10">Belongs to the Nth/MutY family.</text>
</comment>
<comment type="caution">
    <text evidence="10">Lacks conserved residue(s) required for the propagation of feature annotation.</text>
</comment>
<proteinExistence type="inferred from homology"/>
<dbReference type="Gene3D" id="1.10.1670.10">
    <property type="entry name" value="Helix-hairpin-Helix base-excision DNA repair enzymes (C-terminal)"/>
    <property type="match status" value="1"/>
</dbReference>
<evidence type="ECO:0000256" key="4">
    <source>
        <dbReference type="ARBA" id="ARBA00022763"/>
    </source>
</evidence>
<dbReference type="Pfam" id="PF00730">
    <property type="entry name" value="HhH-GPD"/>
    <property type="match status" value="1"/>
</dbReference>
<dbReference type="InterPro" id="IPR000445">
    <property type="entry name" value="HhH_motif"/>
</dbReference>
<dbReference type="EC" id="4.2.99.18" evidence="10"/>
<keyword evidence="2" id="KW-0004">4Fe-4S</keyword>
<evidence type="ECO:0000256" key="1">
    <source>
        <dbReference type="ARBA" id="ARBA00008343"/>
    </source>
</evidence>
<dbReference type="InterPro" id="IPR003265">
    <property type="entry name" value="HhH-GPD_domain"/>
</dbReference>
<dbReference type="GO" id="GO:0004519">
    <property type="term" value="F:endonuclease activity"/>
    <property type="evidence" value="ECO:0007669"/>
    <property type="project" value="UniProtKB-KW"/>
</dbReference>
<dbReference type="SUPFAM" id="SSF48150">
    <property type="entry name" value="DNA-glycosylase"/>
    <property type="match status" value="1"/>
</dbReference>
<comment type="cofactor">
    <cofactor evidence="10">
        <name>[4Fe-4S] cluster</name>
        <dbReference type="ChEBI" id="CHEBI:49883"/>
    </cofactor>
    <text evidence="10">Binds 1 [4Fe-4S] cluster.</text>
</comment>
<dbReference type="PANTHER" id="PTHR10359">
    <property type="entry name" value="A/G-SPECIFIC ADENINE GLYCOSYLASE/ENDONUCLEASE III"/>
    <property type="match status" value="1"/>
</dbReference>
<evidence type="ECO:0000256" key="7">
    <source>
        <dbReference type="ARBA" id="ARBA00023014"/>
    </source>
</evidence>
<evidence type="ECO:0000256" key="8">
    <source>
        <dbReference type="ARBA" id="ARBA00023204"/>
    </source>
</evidence>
<keyword evidence="4 10" id="KW-0227">DNA damage</keyword>
<evidence type="ECO:0000313" key="13">
    <source>
        <dbReference type="Proteomes" id="UP001165653"/>
    </source>
</evidence>
<evidence type="ECO:0000313" key="12">
    <source>
        <dbReference type="EMBL" id="MCW1912563.1"/>
    </source>
</evidence>
<dbReference type="HAMAP" id="MF_00942">
    <property type="entry name" value="Nth"/>
    <property type="match status" value="1"/>
</dbReference>
<dbReference type="EMBL" id="JAPDDR010000002">
    <property type="protein sequence ID" value="MCW1912563.1"/>
    <property type="molecule type" value="Genomic_DNA"/>
</dbReference>
<keyword evidence="12" id="KW-0255">Endonuclease</keyword>
<comment type="catalytic activity">
    <reaction evidence="10">
        <text>2'-deoxyribonucleotide-(2'-deoxyribose 5'-phosphate)-2'-deoxyribonucleotide-DNA = a 3'-end 2'-deoxyribonucleotide-(2,3-dehydro-2,3-deoxyribose 5'-phosphate)-DNA + a 5'-end 5'-phospho-2'-deoxyribonucleoside-DNA + H(+)</text>
        <dbReference type="Rhea" id="RHEA:66592"/>
        <dbReference type="Rhea" id="RHEA-COMP:13180"/>
        <dbReference type="Rhea" id="RHEA-COMP:16897"/>
        <dbReference type="Rhea" id="RHEA-COMP:17067"/>
        <dbReference type="ChEBI" id="CHEBI:15378"/>
        <dbReference type="ChEBI" id="CHEBI:136412"/>
        <dbReference type="ChEBI" id="CHEBI:157695"/>
        <dbReference type="ChEBI" id="CHEBI:167181"/>
        <dbReference type="EC" id="4.2.99.18"/>
    </reaction>
</comment>
<dbReference type="PANTHER" id="PTHR10359:SF18">
    <property type="entry name" value="ENDONUCLEASE III"/>
    <property type="match status" value="1"/>
</dbReference>
<keyword evidence="10" id="KW-0456">Lyase</keyword>
<evidence type="ECO:0000256" key="9">
    <source>
        <dbReference type="ARBA" id="ARBA00023295"/>
    </source>
</evidence>
<dbReference type="PIRSF" id="PIRSF001435">
    <property type="entry name" value="Nth"/>
    <property type="match status" value="1"/>
</dbReference>
<dbReference type="InterPro" id="IPR011257">
    <property type="entry name" value="DNA_glycosylase"/>
</dbReference>
<dbReference type="RefSeq" id="WP_264511086.1">
    <property type="nucleotide sequence ID" value="NZ_JAPDDR010000002.1"/>
</dbReference>
<protein>
    <recommendedName>
        <fullName evidence="10">Endonuclease III</fullName>
        <ecNumber evidence="10">4.2.99.18</ecNumber>
    </recommendedName>
    <alternativeName>
        <fullName evidence="10">DNA-(apurinic or apyrimidinic site) lyase</fullName>
    </alternativeName>
</protein>
<dbReference type="InterPro" id="IPR004036">
    <property type="entry name" value="Endonuclease-III-like_CS2"/>
</dbReference>
<dbReference type="InterPro" id="IPR023170">
    <property type="entry name" value="HhH_base_excis_C"/>
</dbReference>
<keyword evidence="6" id="KW-0408">Iron</keyword>
<keyword evidence="5 10" id="KW-0378">Hydrolase</keyword>
<dbReference type="Gene3D" id="1.10.340.30">
    <property type="entry name" value="Hypothetical protein, domain 2"/>
    <property type="match status" value="1"/>
</dbReference>
<dbReference type="CDD" id="cd00056">
    <property type="entry name" value="ENDO3c"/>
    <property type="match status" value="1"/>
</dbReference>
<keyword evidence="3" id="KW-0479">Metal-binding</keyword>
<gene>
    <name evidence="10 12" type="primary">nth</name>
    <name evidence="12" type="ORF">OJ996_03190</name>
</gene>
<dbReference type="InterPro" id="IPR005759">
    <property type="entry name" value="Nth"/>
</dbReference>
<organism evidence="12 13">
    <name type="scientific">Luteolibacter rhizosphaerae</name>
    <dbReference type="NCBI Taxonomy" id="2989719"/>
    <lineage>
        <taxon>Bacteria</taxon>
        <taxon>Pseudomonadati</taxon>
        <taxon>Verrucomicrobiota</taxon>
        <taxon>Verrucomicrobiia</taxon>
        <taxon>Verrucomicrobiales</taxon>
        <taxon>Verrucomicrobiaceae</taxon>
        <taxon>Luteolibacter</taxon>
    </lineage>
</organism>
<dbReference type="PROSITE" id="PS01155">
    <property type="entry name" value="ENDONUCLEASE_III_2"/>
    <property type="match status" value="1"/>
</dbReference>
<keyword evidence="12" id="KW-0540">Nuclease</keyword>
<feature type="domain" description="HhH-GPD" evidence="11">
    <location>
        <begin position="39"/>
        <end position="186"/>
    </location>
</feature>
<dbReference type="SMART" id="SM00478">
    <property type="entry name" value="ENDO3c"/>
    <property type="match status" value="1"/>
</dbReference>
<dbReference type="Pfam" id="PF00633">
    <property type="entry name" value="HHH"/>
    <property type="match status" value="1"/>
</dbReference>